<gene>
    <name evidence="1" type="ORF">SOIL9_19230</name>
</gene>
<dbReference type="AlphaFoldDB" id="A0A6P2D3B4"/>
<dbReference type="KEGG" id="gms:SOIL9_19230"/>
<keyword evidence="2" id="KW-1185">Reference proteome</keyword>
<accession>A0A6P2D3B4</accession>
<proteinExistence type="predicted"/>
<sequence>MMAGVFPPPTRTPGRRPHYPAGLIRRCLDIRRTGVGENGVVMFNRRGMEEPIADRVPLFSQATEDVQQGLLRGASLAPKPDD</sequence>
<organism evidence="1 2">
    <name type="scientific">Gemmata massiliana</name>
    <dbReference type="NCBI Taxonomy" id="1210884"/>
    <lineage>
        <taxon>Bacteria</taxon>
        <taxon>Pseudomonadati</taxon>
        <taxon>Planctomycetota</taxon>
        <taxon>Planctomycetia</taxon>
        <taxon>Gemmatales</taxon>
        <taxon>Gemmataceae</taxon>
        <taxon>Gemmata</taxon>
    </lineage>
</organism>
<dbReference type="Proteomes" id="UP000464178">
    <property type="component" value="Chromosome"/>
</dbReference>
<protein>
    <submittedName>
        <fullName evidence="1">Uncharacterized protein</fullName>
    </submittedName>
</protein>
<name>A0A6P2D3B4_9BACT</name>
<dbReference type="EMBL" id="LR593886">
    <property type="protein sequence ID" value="VTR95791.1"/>
    <property type="molecule type" value="Genomic_DNA"/>
</dbReference>
<evidence type="ECO:0000313" key="2">
    <source>
        <dbReference type="Proteomes" id="UP000464178"/>
    </source>
</evidence>
<evidence type="ECO:0000313" key="1">
    <source>
        <dbReference type="EMBL" id="VTR95791.1"/>
    </source>
</evidence>
<reference evidence="1 2" key="1">
    <citation type="submission" date="2019-05" db="EMBL/GenBank/DDBJ databases">
        <authorList>
            <consortium name="Science for Life Laboratories"/>
        </authorList>
    </citation>
    <scope>NUCLEOTIDE SEQUENCE [LARGE SCALE GENOMIC DNA]</scope>
    <source>
        <strain evidence="1">Soil9</strain>
    </source>
</reference>